<evidence type="ECO:0000313" key="3">
    <source>
        <dbReference type="Proteomes" id="UP000198878"/>
    </source>
</evidence>
<dbReference type="Pfam" id="PF02467">
    <property type="entry name" value="Whib"/>
    <property type="match status" value="1"/>
</dbReference>
<name>A0A1H5QT61_9PSEU</name>
<evidence type="ECO:0000313" key="2">
    <source>
        <dbReference type="EMBL" id="SEF29245.1"/>
    </source>
</evidence>
<evidence type="ECO:0000259" key="1">
    <source>
        <dbReference type="PROSITE" id="PS51674"/>
    </source>
</evidence>
<proteinExistence type="predicted"/>
<dbReference type="Proteomes" id="UP000198878">
    <property type="component" value="Unassembled WGS sequence"/>
</dbReference>
<gene>
    <name evidence="2" type="ORF">SAMN05421837_104605</name>
</gene>
<protein>
    <submittedName>
        <fullName evidence="2">WhiB family transcriptional regulator, redox-sensing transcriptional regulator</fullName>
    </submittedName>
</protein>
<accession>A0A1H5QT61</accession>
<keyword evidence="3" id="KW-1185">Reference proteome</keyword>
<dbReference type="EMBL" id="FNUJ01000004">
    <property type="protein sequence ID" value="SEF29245.1"/>
    <property type="molecule type" value="Genomic_DNA"/>
</dbReference>
<sequence>MVSQDNFKEIAAYLDRYAIVPEGVLAEVVTRDGLCFWAFDRSEMPTLTGEDNPDRELAARLCAGCPVMSECLELELRSAGANTVGVWGALPESDRRAVYQAWRERRAGRGRGEQR</sequence>
<dbReference type="PROSITE" id="PS51674">
    <property type="entry name" value="4FE4S_WBL"/>
    <property type="match status" value="1"/>
</dbReference>
<organism evidence="2 3">
    <name type="scientific">Amycolatopsis pretoriensis</name>
    <dbReference type="NCBI Taxonomy" id="218821"/>
    <lineage>
        <taxon>Bacteria</taxon>
        <taxon>Bacillati</taxon>
        <taxon>Actinomycetota</taxon>
        <taxon>Actinomycetes</taxon>
        <taxon>Pseudonocardiales</taxon>
        <taxon>Pseudonocardiaceae</taxon>
        <taxon>Amycolatopsis</taxon>
    </lineage>
</organism>
<dbReference type="InterPro" id="IPR034768">
    <property type="entry name" value="4FE4S_WBL"/>
</dbReference>
<dbReference type="STRING" id="218821.SAMN05421837_104605"/>
<reference evidence="3" key="1">
    <citation type="submission" date="2016-10" db="EMBL/GenBank/DDBJ databases">
        <authorList>
            <person name="Varghese N."/>
            <person name="Submissions S."/>
        </authorList>
    </citation>
    <scope>NUCLEOTIDE SEQUENCE [LARGE SCALE GENOMIC DNA]</scope>
    <source>
        <strain evidence="3">DSM 44654</strain>
    </source>
</reference>
<dbReference type="AlphaFoldDB" id="A0A1H5QT61"/>
<feature type="domain" description="4Fe-4S Wbl-type" evidence="1">
    <location>
        <begin position="26"/>
        <end position="97"/>
    </location>
</feature>